<reference evidence="1" key="1">
    <citation type="submission" date="2022-09" db="EMBL/GenBank/DDBJ databases">
        <title>Intensive care unit water sources are persistently colonized with multi-drug resistant bacteria and are the site of extensive horizontal gene transfer of antibiotic resistance genes.</title>
        <authorList>
            <person name="Diorio-Toth L."/>
        </authorList>
    </citation>
    <scope>NUCLEOTIDE SEQUENCE</scope>
    <source>
        <strain evidence="1">GD03710</strain>
    </source>
</reference>
<evidence type="ECO:0000313" key="2">
    <source>
        <dbReference type="Proteomes" id="UP001161704"/>
    </source>
</evidence>
<accession>A0A443XH04</accession>
<name>A0A443XH04_AERCA</name>
<protein>
    <submittedName>
        <fullName evidence="1">Uncharacterized protein</fullName>
    </submittedName>
</protein>
<gene>
    <name evidence="1" type="ORF">N5I20_16725</name>
</gene>
<dbReference type="Proteomes" id="UP001161704">
    <property type="component" value="Unassembled WGS sequence"/>
</dbReference>
<sequence length="279" mass="30672">MNGLEEDLDLRKLDGGERLLAIAALYGNEQLEIPIDTPSSYEEVMASSKRFIRDYRASWNSIVTFGAEKLRSASAMEIKNVAALLSQICDGQDKWDNNPTSPIEGYTVGHAISFLVATKPDIEISTAPEQISEAQQDLSFLDHAIYLTAESIASTYGIKLSTLIHGGFCVDLRSVSSRVQMVRAIPLLLLGAQSSRSESLAAGLDKLALRNGYRDENEMAESIHLRFNLSRSSWANATIISMIDESNDNTIHPACGRLMRLIRRMSISVALNSGECDVE</sequence>
<comment type="caution">
    <text evidence="1">The sequence shown here is derived from an EMBL/GenBank/DDBJ whole genome shotgun (WGS) entry which is preliminary data.</text>
</comment>
<dbReference type="RefSeq" id="WP_103829292.1">
    <property type="nucleotide sequence ID" value="NZ_CAWOMG010000185.1"/>
</dbReference>
<organism evidence="1 2">
    <name type="scientific">Aeromonas caviae</name>
    <name type="common">Aeromonas punctata</name>
    <dbReference type="NCBI Taxonomy" id="648"/>
    <lineage>
        <taxon>Bacteria</taxon>
        <taxon>Pseudomonadati</taxon>
        <taxon>Pseudomonadota</taxon>
        <taxon>Gammaproteobacteria</taxon>
        <taxon>Aeromonadales</taxon>
        <taxon>Aeromonadaceae</taxon>
        <taxon>Aeromonas</taxon>
    </lineage>
</organism>
<proteinExistence type="predicted"/>
<dbReference type="AlphaFoldDB" id="A0A443XH04"/>
<dbReference type="EMBL" id="JAOCIZ010000076">
    <property type="protein sequence ID" value="MDH1506696.1"/>
    <property type="molecule type" value="Genomic_DNA"/>
</dbReference>
<evidence type="ECO:0000313" key="1">
    <source>
        <dbReference type="EMBL" id="MDH1506696.1"/>
    </source>
</evidence>